<dbReference type="Proteomes" id="UP000807025">
    <property type="component" value="Unassembled WGS sequence"/>
</dbReference>
<dbReference type="OrthoDB" id="415411at2759"/>
<dbReference type="InterPro" id="IPR002591">
    <property type="entry name" value="Phosphodiest/P_Trfase"/>
</dbReference>
<dbReference type="Gene3D" id="3.40.720.10">
    <property type="entry name" value="Alkaline Phosphatase, subunit A"/>
    <property type="match status" value="1"/>
</dbReference>
<dbReference type="GO" id="GO:0017111">
    <property type="term" value="F:ribonucleoside triphosphate phosphatase activity"/>
    <property type="evidence" value="ECO:0007669"/>
    <property type="project" value="TreeGrafter"/>
</dbReference>
<reference evidence="2" key="1">
    <citation type="submission" date="2020-11" db="EMBL/GenBank/DDBJ databases">
        <authorList>
            <consortium name="DOE Joint Genome Institute"/>
            <person name="Ahrendt S."/>
            <person name="Riley R."/>
            <person name="Andreopoulos W."/>
            <person name="Labutti K."/>
            <person name="Pangilinan J."/>
            <person name="Ruiz-Duenas F.J."/>
            <person name="Barrasa J.M."/>
            <person name="Sanchez-Garcia M."/>
            <person name="Camarero S."/>
            <person name="Miyauchi S."/>
            <person name="Serrano A."/>
            <person name="Linde D."/>
            <person name="Babiker R."/>
            <person name="Drula E."/>
            <person name="Ayuso-Fernandez I."/>
            <person name="Pacheco R."/>
            <person name="Padilla G."/>
            <person name="Ferreira P."/>
            <person name="Barriuso J."/>
            <person name="Kellner H."/>
            <person name="Castanera R."/>
            <person name="Alfaro M."/>
            <person name="Ramirez L."/>
            <person name="Pisabarro A.G."/>
            <person name="Kuo A."/>
            <person name="Tritt A."/>
            <person name="Lipzen A."/>
            <person name="He G."/>
            <person name="Yan M."/>
            <person name="Ng V."/>
            <person name="Cullen D."/>
            <person name="Martin F."/>
            <person name="Rosso M.-N."/>
            <person name="Henrissat B."/>
            <person name="Hibbett D."/>
            <person name="Martinez A.T."/>
            <person name="Grigoriev I.V."/>
        </authorList>
    </citation>
    <scope>NUCLEOTIDE SEQUENCE</scope>
    <source>
        <strain evidence="2">ATCC 90797</strain>
    </source>
</reference>
<dbReference type="PANTHER" id="PTHR10151:SF120">
    <property type="entry name" value="BIS(5'-ADENOSYL)-TRIPHOSPHATASE"/>
    <property type="match status" value="1"/>
</dbReference>
<protein>
    <submittedName>
        <fullName evidence="2">Phosphodiest-domain-containing protein</fullName>
    </submittedName>
</protein>
<dbReference type="GO" id="GO:0009141">
    <property type="term" value="P:nucleoside triphosphate metabolic process"/>
    <property type="evidence" value="ECO:0007669"/>
    <property type="project" value="TreeGrafter"/>
</dbReference>
<evidence type="ECO:0000256" key="1">
    <source>
        <dbReference type="SAM" id="MobiDB-lite"/>
    </source>
</evidence>
<evidence type="ECO:0000313" key="2">
    <source>
        <dbReference type="EMBL" id="KAF9491782.1"/>
    </source>
</evidence>
<dbReference type="CDD" id="cd16018">
    <property type="entry name" value="Enpp"/>
    <property type="match status" value="1"/>
</dbReference>
<evidence type="ECO:0000313" key="3">
    <source>
        <dbReference type="Proteomes" id="UP000807025"/>
    </source>
</evidence>
<gene>
    <name evidence="2" type="ORF">BDN71DRAFT_1452344</name>
</gene>
<dbReference type="SUPFAM" id="SSF53649">
    <property type="entry name" value="Alkaline phosphatase-like"/>
    <property type="match status" value="1"/>
</dbReference>
<comment type="caution">
    <text evidence="2">The sequence shown here is derived from an EMBL/GenBank/DDBJ whole genome shotgun (WGS) entry which is preliminary data.</text>
</comment>
<dbReference type="Pfam" id="PF01663">
    <property type="entry name" value="Phosphodiest"/>
    <property type="match status" value="1"/>
</dbReference>
<accession>A0A9P6D5E5</accession>
<dbReference type="AlphaFoldDB" id="A0A9P6D5E5"/>
<dbReference type="EMBL" id="MU154612">
    <property type="protein sequence ID" value="KAF9491782.1"/>
    <property type="molecule type" value="Genomic_DNA"/>
</dbReference>
<dbReference type="PANTHER" id="PTHR10151">
    <property type="entry name" value="ECTONUCLEOTIDE PYROPHOSPHATASE/PHOSPHODIESTERASE"/>
    <property type="match status" value="1"/>
</dbReference>
<sequence>MPGSCQVHESSSKWSTREDSARNGEEGEYLLDVHGVDYINKEARSHDYNQTLPTLCWKKTKWMVMVLITLLVLVRRLFIPLPPHPNQTFVGGKLRSNGTHDFKRTVVLVSIDGFRADYLDRGLTPHLRNVSKQGIRAKFMRPIFPVCSPFQLNHWTLMTGLYAESHGIVANNFWDPASRSEFHYSNVKSWQNASWWFGEPMWETARRAGLITANLMWLGPTKTSSGVESTYFVPWKDNVPLKEKLDQIISWVDLPLHKRPQLILGSSATSANTNKSLRRSLSLAYDQSLDHAGHTNGPMSVSVNRTLQQVDGFARDLHAELQARNLTDIVDTIFVSDHGMTDTSHPEFIYMDDILGADGVKMIEHEDGWPSMGLRFRPEANETHYLQTLIQASEANGHKFDVYTHKTMPKRYRFSNSDRIAPIYVVPKIGYALTTYEQGTAGMSTGNHGYDNLEPSMRAIFIAHGPFSAVAKALQRSAFSAFHFLSCLNVGKRAVSDDAHIVEGFQNVELYNLVIKLLGTQQYAAKNNGTSGFWDKYF</sequence>
<dbReference type="InterPro" id="IPR017850">
    <property type="entry name" value="Alkaline_phosphatase_core_sf"/>
</dbReference>
<name>A0A9P6D5E5_PLEER</name>
<keyword evidence="3" id="KW-1185">Reference proteome</keyword>
<dbReference type="GO" id="GO:0047429">
    <property type="term" value="F:nucleoside triphosphate diphosphatase activity"/>
    <property type="evidence" value="ECO:0007669"/>
    <property type="project" value="TreeGrafter"/>
</dbReference>
<organism evidence="2 3">
    <name type="scientific">Pleurotus eryngii</name>
    <name type="common">Boletus of the steppes</name>
    <dbReference type="NCBI Taxonomy" id="5323"/>
    <lineage>
        <taxon>Eukaryota</taxon>
        <taxon>Fungi</taxon>
        <taxon>Dikarya</taxon>
        <taxon>Basidiomycota</taxon>
        <taxon>Agaricomycotina</taxon>
        <taxon>Agaricomycetes</taxon>
        <taxon>Agaricomycetidae</taxon>
        <taxon>Agaricales</taxon>
        <taxon>Pleurotineae</taxon>
        <taxon>Pleurotaceae</taxon>
        <taxon>Pleurotus</taxon>
    </lineage>
</organism>
<feature type="region of interest" description="Disordered" evidence="1">
    <location>
        <begin position="1"/>
        <end position="21"/>
    </location>
</feature>
<proteinExistence type="predicted"/>